<dbReference type="InterPro" id="IPR032466">
    <property type="entry name" value="Metal_Hydrolase"/>
</dbReference>
<dbReference type="InterPro" id="IPR006680">
    <property type="entry name" value="Amidohydro-rel"/>
</dbReference>
<feature type="domain" description="Amidohydrolase-related" evidence="2">
    <location>
        <begin position="73"/>
        <end position="317"/>
    </location>
</feature>
<dbReference type="PANTHER" id="PTHR21240">
    <property type="entry name" value="2-AMINO-3-CARBOXYLMUCONATE-6-SEMIALDEHYDE DECARBOXYLASE"/>
    <property type="match status" value="1"/>
</dbReference>
<dbReference type="GO" id="GO:0019748">
    <property type="term" value="P:secondary metabolic process"/>
    <property type="evidence" value="ECO:0007669"/>
    <property type="project" value="TreeGrafter"/>
</dbReference>
<evidence type="ECO:0000313" key="4">
    <source>
        <dbReference type="Proteomes" id="UP000247781"/>
    </source>
</evidence>
<protein>
    <submittedName>
        <fullName evidence="3">2,3-dihydroxybenzoate decarboxylase</fullName>
    </submittedName>
</protein>
<dbReference type="PANTHER" id="PTHR21240:SF30">
    <property type="entry name" value="AMIDOHYDROLASE-RELATED DOMAIN-CONTAINING PROTEIN-RELATED"/>
    <property type="match status" value="1"/>
</dbReference>
<keyword evidence="1" id="KW-0456">Lyase</keyword>
<dbReference type="GO" id="GO:0016831">
    <property type="term" value="F:carboxy-lyase activity"/>
    <property type="evidence" value="ECO:0007669"/>
    <property type="project" value="InterPro"/>
</dbReference>
<reference evidence="3 4" key="2">
    <citation type="submission" date="2018-06" db="EMBL/GenBank/DDBJ databases">
        <title>Sequencing of bacterial isolates from soil warming experiment in Harvard Forest, Massachusetts, USA.</title>
        <authorList>
            <person name="Deangelis K.PhD."/>
        </authorList>
    </citation>
    <scope>NUCLEOTIDE SEQUENCE [LARGE SCALE GENOMIC DNA]</scope>
    <source>
        <strain evidence="3 4">GAS496</strain>
    </source>
</reference>
<organism evidence="3 4">
    <name type="scientific">Mycolicibacterium moriokaense</name>
    <dbReference type="NCBI Taxonomy" id="39691"/>
    <lineage>
        <taxon>Bacteria</taxon>
        <taxon>Bacillati</taxon>
        <taxon>Actinomycetota</taxon>
        <taxon>Actinomycetes</taxon>
        <taxon>Mycobacteriales</taxon>
        <taxon>Mycobacteriaceae</taxon>
        <taxon>Mycolicibacterium</taxon>
    </lineage>
</organism>
<sequence length="322" mass="35815">MGKIAIEEHFLLPEFDDYFRTLIAGVPSESFDPVLPKFWDLDTGRLADMDLLGVERSILSYFNYGSVQLDPDAERAVQMARRMNDALAQRIALHPDRLSGFAALPLQDPDAAVGEFRRTVTELGFKGAMINGHTGGHYLDEAQYWPLWEAAAQLSVPIYLHPWSSPADQLKAYDGYPDILGPTWNWTVETATHALRIMCSGVFDAYPTAMMILGHMGELLPFCMERFDQGWQFYAAHKAKHSITHYLRTNVWITTSGNVSAVSLTGALSALGADRILFATDYPFDLGPAFLPTMENGILSTADLDKVYRGNAEQIFQLRGGG</sequence>
<comment type="caution">
    <text evidence="3">The sequence shown here is derived from an EMBL/GenBank/DDBJ whole genome shotgun (WGS) entry which is preliminary data.</text>
</comment>
<proteinExistence type="predicted"/>
<dbReference type="GO" id="GO:0016787">
    <property type="term" value="F:hydrolase activity"/>
    <property type="evidence" value="ECO:0007669"/>
    <property type="project" value="InterPro"/>
</dbReference>
<keyword evidence="4" id="KW-1185">Reference proteome</keyword>
<accession>A0A318HH02</accession>
<name>A0A318HH02_9MYCO</name>
<evidence type="ECO:0000256" key="1">
    <source>
        <dbReference type="ARBA" id="ARBA00023239"/>
    </source>
</evidence>
<gene>
    <name evidence="3" type="ORF">C8E89_12374</name>
</gene>
<evidence type="ECO:0000313" key="3">
    <source>
        <dbReference type="EMBL" id="PXX03272.1"/>
    </source>
</evidence>
<dbReference type="Gene3D" id="3.20.20.140">
    <property type="entry name" value="Metal-dependent hydrolases"/>
    <property type="match status" value="1"/>
</dbReference>
<dbReference type="AlphaFoldDB" id="A0A318HH02"/>
<dbReference type="Proteomes" id="UP000247781">
    <property type="component" value="Unassembled WGS sequence"/>
</dbReference>
<dbReference type="SUPFAM" id="SSF51556">
    <property type="entry name" value="Metallo-dependent hydrolases"/>
    <property type="match status" value="1"/>
</dbReference>
<dbReference type="InterPro" id="IPR032465">
    <property type="entry name" value="ACMSD"/>
</dbReference>
<dbReference type="GO" id="GO:0005829">
    <property type="term" value="C:cytosol"/>
    <property type="evidence" value="ECO:0007669"/>
    <property type="project" value="TreeGrafter"/>
</dbReference>
<dbReference type="Pfam" id="PF04909">
    <property type="entry name" value="Amidohydro_2"/>
    <property type="match status" value="1"/>
</dbReference>
<reference evidence="4" key="1">
    <citation type="submission" date="2018-05" db="EMBL/GenBank/DDBJ databases">
        <authorList>
            <person name="Deangelis K."/>
            <person name="Huntemann M."/>
            <person name="Clum A."/>
            <person name="Pillay M."/>
            <person name="Palaniappan K."/>
            <person name="Varghese N."/>
            <person name="Mikhailova N."/>
            <person name="Stamatis D."/>
            <person name="Reddy T."/>
            <person name="Daum C."/>
            <person name="Shapiro N."/>
            <person name="Ivanova N."/>
            <person name="Kyrpides N."/>
            <person name="Woyke T."/>
        </authorList>
    </citation>
    <scope>NUCLEOTIDE SEQUENCE [LARGE SCALE GENOMIC DNA]</scope>
    <source>
        <strain evidence="4">GAS496</strain>
    </source>
</reference>
<dbReference type="EMBL" id="QJJU01000023">
    <property type="protein sequence ID" value="PXX03272.1"/>
    <property type="molecule type" value="Genomic_DNA"/>
</dbReference>
<evidence type="ECO:0000259" key="2">
    <source>
        <dbReference type="Pfam" id="PF04909"/>
    </source>
</evidence>